<dbReference type="RefSeq" id="WP_095582169.1">
    <property type="nucleotide sequence ID" value="NZ_JAJQQS010000014.1"/>
</dbReference>
<dbReference type="Proteomes" id="UP000218944">
    <property type="component" value="Unassembled WGS sequence"/>
</dbReference>
<reference evidence="2 3" key="1">
    <citation type="submission" date="2017-08" db="EMBL/GenBank/DDBJ databases">
        <title>Genome sequence of Streptomyces albireticuli NRRL B-1670.</title>
        <authorList>
            <person name="Graham D.E."/>
            <person name="Mahan K.M."/>
            <person name="Klingeman D.M."/>
            <person name="Hettich R.L."/>
            <person name="Parry R.J."/>
            <person name="Spain J.C."/>
        </authorList>
    </citation>
    <scope>NUCLEOTIDE SEQUENCE [LARGE SCALE GENOMIC DNA]</scope>
    <source>
        <strain evidence="2 3">NRRL B-1670</strain>
    </source>
</reference>
<keyword evidence="3" id="KW-1185">Reference proteome</keyword>
<comment type="caution">
    <text evidence="2">The sequence shown here is derived from an EMBL/GenBank/DDBJ whole genome shotgun (WGS) entry which is preliminary data.</text>
</comment>
<feature type="compositionally biased region" description="Basic and acidic residues" evidence="1">
    <location>
        <begin position="13"/>
        <end position="31"/>
    </location>
</feature>
<organism evidence="2 3">
    <name type="scientific">Streptomyces albireticuli</name>
    <dbReference type="NCBI Taxonomy" id="1940"/>
    <lineage>
        <taxon>Bacteria</taxon>
        <taxon>Bacillati</taxon>
        <taxon>Actinomycetota</taxon>
        <taxon>Actinomycetes</taxon>
        <taxon>Kitasatosporales</taxon>
        <taxon>Streptomycetaceae</taxon>
        <taxon>Streptomyces</taxon>
    </lineage>
</organism>
<feature type="region of interest" description="Disordered" evidence="1">
    <location>
        <begin position="1"/>
        <end position="31"/>
    </location>
</feature>
<sequence>MEASAPSGAGRDNVTREDLPGELARDMDRDHLSRLVREVNDGGVSYQGMADKAKDPESGETVSKAYLQKMATNAVLAAPTPARLRALAAALEKPLSVVQRAAAIQYLDYRATELAGYDEDVRVIVAHLAGMGKSERRRWRAMVEASERVPDDD</sequence>
<dbReference type="GO" id="GO:0003677">
    <property type="term" value="F:DNA binding"/>
    <property type="evidence" value="ECO:0007669"/>
    <property type="project" value="InterPro"/>
</dbReference>
<name>A0A2A2D4L8_9ACTN</name>
<dbReference type="EMBL" id="NSJV01000373">
    <property type="protein sequence ID" value="PAU47383.1"/>
    <property type="molecule type" value="Genomic_DNA"/>
</dbReference>
<proteinExistence type="predicted"/>
<evidence type="ECO:0000313" key="3">
    <source>
        <dbReference type="Proteomes" id="UP000218944"/>
    </source>
</evidence>
<dbReference type="InterPro" id="IPR010982">
    <property type="entry name" value="Lambda_DNA-bd_dom_sf"/>
</dbReference>
<gene>
    <name evidence="2" type="ORF">CK936_19050</name>
</gene>
<protein>
    <recommendedName>
        <fullName evidence="4">DNA-binding protein</fullName>
    </recommendedName>
</protein>
<evidence type="ECO:0000313" key="2">
    <source>
        <dbReference type="EMBL" id="PAU47383.1"/>
    </source>
</evidence>
<accession>A0A2A2D4L8</accession>
<evidence type="ECO:0000256" key="1">
    <source>
        <dbReference type="SAM" id="MobiDB-lite"/>
    </source>
</evidence>
<dbReference type="AlphaFoldDB" id="A0A2A2D4L8"/>
<dbReference type="Gene3D" id="1.10.260.40">
    <property type="entry name" value="lambda repressor-like DNA-binding domains"/>
    <property type="match status" value="1"/>
</dbReference>
<evidence type="ECO:0008006" key="4">
    <source>
        <dbReference type="Google" id="ProtNLM"/>
    </source>
</evidence>